<feature type="chain" id="PRO_5045643902" description="DUF8020 domain-containing protein" evidence="1">
    <location>
        <begin position="27"/>
        <end position="230"/>
    </location>
</feature>
<comment type="caution">
    <text evidence="3">The sequence shown here is derived from an EMBL/GenBank/DDBJ whole genome shotgun (WGS) entry which is preliminary data.</text>
</comment>
<organism evidence="3 4">
    <name type="scientific">Prescottella agglutinans</name>
    <dbReference type="NCBI Taxonomy" id="1644129"/>
    <lineage>
        <taxon>Bacteria</taxon>
        <taxon>Bacillati</taxon>
        <taxon>Actinomycetota</taxon>
        <taxon>Actinomycetes</taxon>
        <taxon>Mycobacteriales</taxon>
        <taxon>Nocardiaceae</taxon>
        <taxon>Prescottella</taxon>
    </lineage>
</organism>
<evidence type="ECO:0000313" key="3">
    <source>
        <dbReference type="EMBL" id="MDH6280531.1"/>
    </source>
</evidence>
<gene>
    <name evidence="3" type="ORF">M2280_001743</name>
</gene>
<feature type="domain" description="DUF8020" evidence="2">
    <location>
        <begin position="35"/>
        <end position="104"/>
    </location>
</feature>
<evidence type="ECO:0000256" key="1">
    <source>
        <dbReference type="SAM" id="SignalP"/>
    </source>
</evidence>
<dbReference type="Proteomes" id="UP001160334">
    <property type="component" value="Unassembled WGS sequence"/>
</dbReference>
<keyword evidence="4" id="KW-1185">Reference proteome</keyword>
<keyword evidence="1" id="KW-0732">Signal</keyword>
<feature type="signal peptide" evidence="1">
    <location>
        <begin position="1"/>
        <end position="26"/>
    </location>
</feature>
<dbReference type="Pfam" id="PF26059">
    <property type="entry name" value="DUF8020"/>
    <property type="match status" value="1"/>
</dbReference>
<proteinExistence type="predicted"/>
<evidence type="ECO:0000313" key="4">
    <source>
        <dbReference type="Proteomes" id="UP001160334"/>
    </source>
</evidence>
<accession>A0ABT6M888</accession>
<protein>
    <recommendedName>
        <fullName evidence="2">DUF8020 domain-containing protein</fullName>
    </recommendedName>
</protein>
<evidence type="ECO:0000259" key="2">
    <source>
        <dbReference type="Pfam" id="PF26059"/>
    </source>
</evidence>
<dbReference type="InterPro" id="IPR058333">
    <property type="entry name" value="DUF8020"/>
</dbReference>
<dbReference type="RefSeq" id="WP_280759855.1">
    <property type="nucleotide sequence ID" value="NZ_JARXVC010000003.1"/>
</dbReference>
<dbReference type="EMBL" id="JARXVC010000003">
    <property type="protein sequence ID" value="MDH6280531.1"/>
    <property type="molecule type" value="Genomic_DNA"/>
</dbReference>
<reference evidence="3 4" key="1">
    <citation type="submission" date="2023-04" db="EMBL/GenBank/DDBJ databases">
        <title>Forest soil microbial communities from Buena Vista Peninsula, Colon Province, Panama.</title>
        <authorList>
            <person name="Bouskill N."/>
        </authorList>
    </citation>
    <scope>NUCLEOTIDE SEQUENCE [LARGE SCALE GENOMIC DNA]</scope>
    <source>
        <strain evidence="3 4">CFH S0262</strain>
    </source>
</reference>
<sequence>MKLTKFAATSALVIAAMGVGAGTAYADPAPSADTVGYTAHVDGRSVVTVLDAGGFRVTSDGKFVEIQNAAGTVLQALPLSYRIGDREFSIAPLVEGRTLTLTPETDPAKAKPVDVAQPFVGPTNVAALGDNLAVFEKLGDGVSTAVTVGSIVGTLVGAVAGCAIGGTPLALTGIGIPASVLTCLGGAAAAAPVGGMIGTIVAGVPVLAYNGWQVYQTLNAAPAAPAPAAG</sequence>
<name>A0ABT6M888_9NOCA</name>